<sequence length="338" mass="37236">MGSKGVLIGIAGLLVVIVGIPALLVSFGASDGDGAGKMEMGLAGQSRLKVRVYLSKEKRVVGLPLESYIEGVVAAEMPAQFHPEALKAQALAARTYVVGRLLNKRVVDVKEWGPQAQGAHVTDTVQHQAFVTDAALREKWGYNYGNYKRRVAQAVRATAGQIITYQGKPIYAAFFSTSNGRTENSEDYFKEKYPYLRSVDSSWDQLSPKYIGRVSLKRGLFLKQLEDFTGKRLTEAAFETGGEKPFIVLSQTQGGRIDQIRIGGQVFKGREVREALNLPSSDFHLQLTDEQVIVTTKGYGHGVGMSQWGANLMAEQGKSVDEIIKHYYRGVEISRLDQ</sequence>
<dbReference type="InterPro" id="IPR051922">
    <property type="entry name" value="Bact_Sporulation_Assoc"/>
</dbReference>
<keyword evidence="1" id="KW-0812">Transmembrane</keyword>
<feature type="domain" description="Sporulation stage II protein D amidase enhancer LytB N-terminal" evidence="2">
    <location>
        <begin position="56"/>
        <end position="165"/>
    </location>
</feature>
<dbReference type="NCBIfam" id="TIGR02669">
    <property type="entry name" value="SpoIID_LytB"/>
    <property type="match status" value="1"/>
</dbReference>
<keyword evidence="1" id="KW-1133">Transmembrane helix</keyword>
<dbReference type="PANTHER" id="PTHR30032:SF4">
    <property type="entry name" value="AMIDASE ENHANCER"/>
    <property type="match status" value="1"/>
</dbReference>
<dbReference type="Proteomes" id="UP001596500">
    <property type="component" value="Unassembled WGS sequence"/>
</dbReference>
<evidence type="ECO:0000313" key="3">
    <source>
        <dbReference type="EMBL" id="MFC7440045.1"/>
    </source>
</evidence>
<evidence type="ECO:0000256" key="1">
    <source>
        <dbReference type="SAM" id="Phobius"/>
    </source>
</evidence>
<comment type="caution">
    <text evidence="3">The sequence shown here is derived from an EMBL/GenBank/DDBJ whole genome shotgun (WGS) entry which is preliminary data.</text>
</comment>
<dbReference type="NCBIfam" id="TIGR02870">
    <property type="entry name" value="spore_II_D"/>
    <property type="match status" value="1"/>
</dbReference>
<reference evidence="4" key="1">
    <citation type="journal article" date="2019" name="Int. J. Syst. Evol. Microbiol.">
        <title>The Global Catalogue of Microorganisms (GCM) 10K type strain sequencing project: providing services to taxonomists for standard genome sequencing and annotation.</title>
        <authorList>
            <consortium name="The Broad Institute Genomics Platform"/>
            <consortium name="The Broad Institute Genome Sequencing Center for Infectious Disease"/>
            <person name="Wu L."/>
            <person name="Ma J."/>
        </authorList>
    </citation>
    <scope>NUCLEOTIDE SEQUENCE [LARGE SCALE GENOMIC DNA]</scope>
    <source>
        <strain evidence="4">CGMCC 1.12942</strain>
    </source>
</reference>
<organism evidence="3 4">
    <name type="scientific">Laceyella putida</name>
    <dbReference type="NCBI Taxonomy" id="110101"/>
    <lineage>
        <taxon>Bacteria</taxon>
        <taxon>Bacillati</taxon>
        <taxon>Bacillota</taxon>
        <taxon>Bacilli</taxon>
        <taxon>Bacillales</taxon>
        <taxon>Thermoactinomycetaceae</taxon>
        <taxon>Laceyella</taxon>
    </lineage>
</organism>
<name>A0ABW2RGD8_9BACL</name>
<protein>
    <submittedName>
        <fullName evidence="3">Stage II sporulation protein D</fullName>
    </submittedName>
</protein>
<proteinExistence type="predicted"/>
<feature type="transmembrane region" description="Helical" evidence="1">
    <location>
        <begin position="6"/>
        <end position="29"/>
    </location>
</feature>
<gene>
    <name evidence="3" type="primary">spoIID</name>
    <name evidence="3" type="ORF">ACFQNG_02550</name>
</gene>
<dbReference type="InterPro" id="IPR013486">
    <property type="entry name" value="SpoIID/LytB"/>
</dbReference>
<keyword evidence="4" id="KW-1185">Reference proteome</keyword>
<keyword evidence="1" id="KW-0472">Membrane</keyword>
<dbReference type="Pfam" id="PF08486">
    <property type="entry name" value="SpoIID"/>
    <property type="match status" value="1"/>
</dbReference>
<accession>A0ABW2RGD8</accession>
<evidence type="ECO:0000259" key="2">
    <source>
        <dbReference type="Pfam" id="PF08486"/>
    </source>
</evidence>
<dbReference type="InterPro" id="IPR013693">
    <property type="entry name" value="SpoIID/LytB_N"/>
</dbReference>
<dbReference type="PANTHER" id="PTHR30032">
    <property type="entry name" value="N-ACETYLMURAMOYL-L-ALANINE AMIDASE-RELATED"/>
    <property type="match status" value="1"/>
</dbReference>
<dbReference type="RefSeq" id="WP_379863255.1">
    <property type="nucleotide sequence ID" value="NZ_JBHTBW010000006.1"/>
</dbReference>
<evidence type="ECO:0000313" key="4">
    <source>
        <dbReference type="Proteomes" id="UP001596500"/>
    </source>
</evidence>
<dbReference type="EMBL" id="JBHTBW010000006">
    <property type="protein sequence ID" value="MFC7440045.1"/>
    <property type="molecule type" value="Genomic_DNA"/>
</dbReference>
<dbReference type="InterPro" id="IPR014225">
    <property type="entry name" value="Spore_II_D_firmicutes"/>
</dbReference>